<keyword evidence="4" id="KW-1185">Reference proteome</keyword>
<dbReference type="Proteomes" id="UP001143347">
    <property type="component" value="Unassembled WGS sequence"/>
</dbReference>
<evidence type="ECO:0000313" key="3">
    <source>
        <dbReference type="EMBL" id="MCX2964412.1"/>
    </source>
</evidence>
<dbReference type="PANTHER" id="PTHR19328:SF13">
    <property type="entry name" value="HIPL1 PROTEIN"/>
    <property type="match status" value="1"/>
</dbReference>
<proteinExistence type="predicted"/>
<dbReference type="RefSeq" id="WP_235724976.1">
    <property type="nucleotide sequence ID" value="NZ_JAPKFM010000008.1"/>
</dbReference>
<name>A0A9X3D431_9ACTN</name>
<evidence type="ECO:0000259" key="2">
    <source>
        <dbReference type="Pfam" id="PF07995"/>
    </source>
</evidence>
<feature type="domain" description="Glucose/Sorbosone dehydrogenase" evidence="2">
    <location>
        <begin position="60"/>
        <end position="350"/>
    </location>
</feature>
<feature type="region of interest" description="Disordered" evidence="1">
    <location>
        <begin position="29"/>
        <end position="49"/>
    </location>
</feature>
<dbReference type="AlphaFoldDB" id="A0A9X3D431"/>
<dbReference type="NCBIfam" id="TIGR01409">
    <property type="entry name" value="TAT_signal_seq"/>
    <property type="match status" value="1"/>
</dbReference>
<dbReference type="PROSITE" id="PS51257">
    <property type="entry name" value="PROKAR_LIPOPROTEIN"/>
    <property type="match status" value="1"/>
</dbReference>
<dbReference type="PANTHER" id="PTHR19328">
    <property type="entry name" value="HEDGEHOG-INTERACTING PROTEIN"/>
    <property type="match status" value="1"/>
</dbReference>
<organism evidence="3 4">
    <name type="scientific">Gordonia aquimaris</name>
    <dbReference type="NCBI Taxonomy" id="2984863"/>
    <lineage>
        <taxon>Bacteria</taxon>
        <taxon>Bacillati</taxon>
        <taxon>Actinomycetota</taxon>
        <taxon>Actinomycetes</taxon>
        <taxon>Mycobacteriales</taxon>
        <taxon>Gordoniaceae</taxon>
        <taxon>Gordonia</taxon>
    </lineage>
</organism>
<dbReference type="Pfam" id="PF07995">
    <property type="entry name" value="GSDH"/>
    <property type="match status" value="1"/>
</dbReference>
<dbReference type="InterPro" id="IPR019546">
    <property type="entry name" value="TAT_signal_bac_arc"/>
</dbReference>
<protein>
    <submittedName>
        <fullName evidence="3">PQQ-dependent sugar dehydrogenase</fullName>
    </submittedName>
</protein>
<dbReference type="InterPro" id="IPR012938">
    <property type="entry name" value="Glc/Sorbosone_DH"/>
</dbReference>
<dbReference type="Gene3D" id="2.120.10.30">
    <property type="entry name" value="TolB, C-terminal domain"/>
    <property type="match status" value="1"/>
</dbReference>
<accession>A0A9X3D431</accession>
<dbReference type="EMBL" id="JAPKFM010000008">
    <property type="protein sequence ID" value="MCX2964412.1"/>
    <property type="molecule type" value="Genomic_DNA"/>
</dbReference>
<evidence type="ECO:0000256" key="1">
    <source>
        <dbReference type="SAM" id="MobiDB-lite"/>
    </source>
</evidence>
<gene>
    <name evidence="3" type="ORF">OSB52_09950</name>
</gene>
<comment type="caution">
    <text evidence="3">The sequence shown here is derived from an EMBL/GenBank/DDBJ whole genome shotgun (WGS) entry which is preliminary data.</text>
</comment>
<dbReference type="InterPro" id="IPR011042">
    <property type="entry name" value="6-blade_b-propeller_TolB-like"/>
</dbReference>
<sequence>MDRRQFLTAGALAGVAGFVASCADVEPITSPSSDSDLTSDAPPTTDAASPTVTATVAEGLNVPWAITFLRDGSALVTQRDDATIVRISPDGDVRTVGDISDAAPRGEGGLQGIALGTDEDTVFVYYTTERDNRLVRMEFDGERVWNPRPLITGLDTAFNHHGGAVVRGPEGFLYVAVGDATQPEVAQDVNALNGKILRVDDDGRPAPNNPFGNEVWSMGHRNNEGLAFDGAGRLWASEFGQDRRDELNLIERGGNYGWPQFEGESDDPRFIAPMTTWSTDQASPAGLAIIGGQAYMAALRGRRLWQIPLGAGTDVGEPQALFDDTYGRLRAVAAAPDGSLWVSTSNTDGRGASAPGDDRILRVTVCVDRPGVLPSAISTRRVAPDRRRCES</sequence>
<evidence type="ECO:0000313" key="4">
    <source>
        <dbReference type="Proteomes" id="UP001143347"/>
    </source>
</evidence>
<dbReference type="SUPFAM" id="SSF50952">
    <property type="entry name" value="Soluble quinoprotein glucose dehydrogenase"/>
    <property type="match status" value="1"/>
</dbReference>
<dbReference type="InterPro" id="IPR011041">
    <property type="entry name" value="Quinoprot_gluc/sorb_DH_b-prop"/>
</dbReference>
<reference evidence="3" key="1">
    <citation type="submission" date="2022-10" db="EMBL/GenBank/DDBJ databases">
        <title>WGS of marine actinomycetes from Thailand.</title>
        <authorList>
            <person name="Thawai C."/>
        </authorList>
    </citation>
    <scope>NUCLEOTIDE SEQUENCE</scope>
    <source>
        <strain evidence="3">SW21</strain>
    </source>
</reference>